<dbReference type="Proteomes" id="UP000224080">
    <property type="component" value="Unassembled WGS sequence"/>
</dbReference>
<feature type="region of interest" description="Disordered" evidence="5">
    <location>
        <begin position="1208"/>
        <end position="1255"/>
    </location>
</feature>
<evidence type="ECO:0000259" key="6">
    <source>
        <dbReference type="PROSITE" id="PS50219"/>
    </source>
</evidence>
<dbReference type="GO" id="GO:0005737">
    <property type="term" value="C:cytoplasm"/>
    <property type="evidence" value="ECO:0007669"/>
    <property type="project" value="UniProtKB-SubCell"/>
</dbReference>
<dbReference type="STRING" id="2060905.A0A2B7X6E0"/>
<sequence>MSSDDDIGSPRKRRRIAPPETGPYVLRLLIDSVPVAGDGSEQEAHITCVEYWNDNLYIGTSLGEVLHFVSFPSDAEESAEPSFILASRLPITPPQSNLPTDTPLGVQQILILPSTYKACILCNGVVTFYSLPELSPTYGTTKVGNCKWIGGLDLNESNEDGQPFDPVVMIAVTNRIMLVRIGDEPRRVRNIEFPGCLVSARRDTIACVADAYSYSLLEVEHRQKIPLFPISSSEESFESGRVEDIPVRTDTPVQGNQPASIGNVPGHSRSASLNTLGGIGRRQPSPHPIFPERSSSITPEPSMKNKALPGPPGSPEKKSLDISGPSSENGGPGSDASSSSSQKPLPPPPKQSTTRLKPHVVSPTPSEFLLVTGTEPSEPGVGMFVNVDGDVVRGTLEFPKYPDAIVVDDDSNEGNQPRASDDDQNGYVLAIIGADDHEDSRTYIEAQRWNAVPGERRLRKSSLEIPTAGSLPGTLGIRRTVSASRVSVSEIVDVMRMVRLKSSSITSPSIPSTPPESSDPRTRASLEHLQKEKELFDNQETDSDGSKHRSSSRISHDWEDGRNREETKFARGLATVKSSIILWEGDQIWRVLRNPLALQLENSLELANQMKKTDGKDAGVDKEAVINILQGLRDMEAKTETEYIGLRYVRQKASLLLFIDLLVQSSTGPTAETIKSTEDALAAGELDPRVVLLLIPLLKGEVLQGPQGIWVYNGLEKVISSFFNPSDEGIENKPPNLIIDDNILHLLKRYLLGWQKKRGYGSVPDETYVFNSVDAALLHLLLHLDAKNMREGNAAPGASVRADLNKLVDNWKGNFDRAVQLLESYNRLFVLSRLYQSRKMAKHVLATWRRIVEGDKDEGKELSGPAADIQIRKYLVKIRDVHLVEEYGPWLAARNPKLGIQVFADDTSRVKFNPQQVIALLKKRAPGAVQEYLEHLVFTKQDTQYADDLIAYYLDTVLSILESSAEARASLTESYSTYRALQAPKPSYLSFITHNHPPEPWWQSRLRLLQLLGGGSTSQFTSTKPPTNLSYSISTVLARIEPFKNELVSESIILDGRQGRHREALRLLTHGLSDYDTAIRYCAYGGPSWSTSATAEIASDTQAELFTYLLTEFLQIADPVCRIERTSDLLARFASVYDITDVLRLVPDEWSVDILSEYLVRVLRGVVSGAREAKVHRALSAGLYLRVDAGYGEKVERLGGWVEDDTGIRGLKESGEGEENDGDDDGADEEGDGNEGATGGGLVGGIIIDGEGILR</sequence>
<dbReference type="PANTHER" id="PTHR12894:SF27">
    <property type="entry name" value="TRANSFORMING GROWTH FACTOR-BETA RECEPTOR-ASSOCIATED PROTEIN 1"/>
    <property type="match status" value="1"/>
</dbReference>
<evidence type="ECO:0000256" key="4">
    <source>
        <dbReference type="ARBA" id="ARBA00022927"/>
    </source>
</evidence>
<name>A0A2B7X6E0_9EURO</name>
<dbReference type="InterPro" id="IPR032914">
    <property type="entry name" value="Vam6/VPS39/TRAP1"/>
</dbReference>
<dbReference type="GO" id="GO:0016020">
    <property type="term" value="C:membrane"/>
    <property type="evidence" value="ECO:0007669"/>
    <property type="project" value="TreeGrafter"/>
</dbReference>
<reference evidence="7 8" key="1">
    <citation type="submission" date="2017-10" db="EMBL/GenBank/DDBJ databases">
        <title>Comparative genomics in systemic dimorphic fungi from Ajellomycetaceae.</title>
        <authorList>
            <person name="Munoz J.F."/>
            <person name="Mcewen J.G."/>
            <person name="Clay O.K."/>
            <person name="Cuomo C.A."/>
        </authorList>
    </citation>
    <scope>NUCLEOTIDE SEQUENCE [LARGE SCALE GENOMIC DNA]</scope>
    <source>
        <strain evidence="7 8">UAMH130</strain>
    </source>
</reference>
<evidence type="ECO:0000256" key="2">
    <source>
        <dbReference type="ARBA" id="ARBA00022448"/>
    </source>
</evidence>
<feature type="compositionally biased region" description="Gly residues" evidence="5">
    <location>
        <begin position="1234"/>
        <end position="1244"/>
    </location>
</feature>
<evidence type="ECO:0000256" key="3">
    <source>
        <dbReference type="ARBA" id="ARBA00022490"/>
    </source>
</evidence>
<dbReference type="GO" id="GO:0015031">
    <property type="term" value="P:protein transport"/>
    <property type="evidence" value="ECO:0007669"/>
    <property type="project" value="UniProtKB-KW"/>
</dbReference>
<feature type="compositionally biased region" description="Low complexity" evidence="5">
    <location>
        <begin position="1245"/>
        <end position="1255"/>
    </location>
</feature>
<accession>A0A2B7X6E0</accession>
<dbReference type="PANTHER" id="PTHR12894">
    <property type="entry name" value="CNH DOMAIN CONTAINING"/>
    <property type="match status" value="1"/>
</dbReference>
<gene>
    <name evidence="7" type="ORF">GX51_03508</name>
</gene>
<proteinExistence type="predicted"/>
<feature type="domain" description="CNH" evidence="6">
    <location>
        <begin position="43"/>
        <end position="459"/>
    </location>
</feature>
<evidence type="ECO:0000256" key="5">
    <source>
        <dbReference type="SAM" id="MobiDB-lite"/>
    </source>
</evidence>
<dbReference type="GO" id="GO:0006914">
    <property type="term" value="P:autophagy"/>
    <property type="evidence" value="ECO:0007669"/>
    <property type="project" value="TreeGrafter"/>
</dbReference>
<keyword evidence="2" id="KW-0813">Transport</keyword>
<dbReference type="PROSITE" id="PS50219">
    <property type="entry name" value="CNH"/>
    <property type="match status" value="1"/>
</dbReference>
<evidence type="ECO:0000313" key="7">
    <source>
        <dbReference type="EMBL" id="PGH04515.1"/>
    </source>
</evidence>
<protein>
    <recommendedName>
        <fullName evidence="6">CNH domain-containing protein</fullName>
    </recommendedName>
</protein>
<dbReference type="InterPro" id="IPR001180">
    <property type="entry name" value="CNH_dom"/>
</dbReference>
<feature type="region of interest" description="Disordered" evidence="5">
    <location>
        <begin position="534"/>
        <end position="559"/>
    </location>
</feature>
<evidence type="ECO:0000256" key="1">
    <source>
        <dbReference type="ARBA" id="ARBA00004496"/>
    </source>
</evidence>
<dbReference type="GO" id="GO:0034058">
    <property type="term" value="P:endosomal vesicle fusion"/>
    <property type="evidence" value="ECO:0007669"/>
    <property type="project" value="TreeGrafter"/>
</dbReference>
<feature type="region of interest" description="Disordered" evidence="5">
    <location>
        <begin position="504"/>
        <end position="523"/>
    </location>
</feature>
<dbReference type="OrthoDB" id="5325112at2759"/>
<feature type="compositionally biased region" description="Polar residues" evidence="5">
    <location>
        <begin position="251"/>
        <end position="260"/>
    </location>
</feature>
<organism evidence="7 8">
    <name type="scientific">Blastomyces parvus</name>
    <dbReference type="NCBI Taxonomy" id="2060905"/>
    <lineage>
        <taxon>Eukaryota</taxon>
        <taxon>Fungi</taxon>
        <taxon>Dikarya</taxon>
        <taxon>Ascomycota</taxon>
        <taxon>Pezizomycotina</taxon>
        <taxon>Eurotiomycetes</taxon>
        <taxon>Eurotiomycetidae</taxon>
        <taxon>Onygenales</taxon>
        <taxon>Ajellomycetaceae</taxon>
        <taxon>Blastomyces</taxon>
    </lineage>
</organism>
<keyword evidence="8" id="KW-1185">Reference proteome</keyword>
<comment type="caution">
    <text evidence="7">The sequence shown here is derived from an EMBL/GenBank/DDBJ whole genome shotgun (WGS) entry which is preliminary data.</text>
</comment>
<dbReference type="EMBL" id="PDNC01000038">
    <property type="protein sequence ID" value="PGH04515.1"/>
    <property type="molecule type" value="Genomic_DNA"/>
</dbReference>
<feature type="region of interest" description="Disordered" evidence="5">
    <location>
        <begin position="239"/>
        <end position="364"/>
    </location>
</feature>
<feature type="compositionally biased region" description="Acidic residues" evidence="5">
    <location>
        <begin position="1216"/>
        <end position="1233"/>
    </location>
</feature>
<dbReference type="AlphaFoldDB" id="A0A2B7X6E0"/>
<evidence type="ECO:0000313" key="8">
    <source>
        <dbReference type="Proteomes" id="UP000224080"/>
    </source>
</evidence>
<comment type="subcellular location">
    <subcellularLocation>
        <location evidence="1">Cytoplasm</location>
    </subcellularLocation>
</comment>
<keyword evidence="3" id="KW-0963">Cytoplasm</keyword>
<keyword evidence="4" id="KW-0653">Protein transport</keyword>